<protein>
    <submittedName>
        <fullName evidence="3">Uncharacterized protein</fullName>
    </submittedName>
</protein>
<reference evidence="3 4" key="1">
    <citation type="submission" date="2010-05" db="EMBL/GenBank/DDBJ databases">
        <title>The Genome Sequence of Thecamonas trahens ATCC 50062.</title>
        <authorList>
            <consortium name="The Broad Institute Genome Sequencing Platform"/>
            <person name="Russ C."/>
            <person name="Cuomo C."/>
            <person name="Shea T."/>
            <person name="Young S.K."/>
            <person name="Zeng Q."/>
            <person name="Koehrsen M."/>
            <person name="Haas B."/>
            <person name="Borodovsky M."/>
            <person name="Guigo R."/>
            <person name="Alvarado L."/>
            <person name="Berlin A."/>
            <person name="Bochicchio J."/>
            <person name="Borenstein D."/>
            <person name="Chapman S."/>
            <person name="Chen Z."/>
            <person name="Freedman E."/>
            <person name="Gellesch M."/>
            <person name="Goldberg J."/>
            <person name="Griggs A."/>
            <person name="Gujja S."/>
            <person name="Heilman E."/>
            <person name="Heiman D."/>
            <person name="Hepburn T."/>
            <person name="Howarth C."/>
            <person name="Jen D."/>
            <person name="Larson L."/>
            <person name="Mehta T."/>
            <person name="Park D."/>
            <person name="Pearson M."/>
            <person name="Roberts A."/>
            <person name="Saif S."/>
            <person name="Shenoy N."/>
            <person name="Sisk P."/>
            <person name="Stolte C."/>
            <person name="Sykes S."/>
            <person name="Thomson T."/>
            <person name="Walk T."/>
            <person name="White J."/>
            <person name="Yandava C."/>
            <person name="Burger G."/>
            <person name="Gray M.W."/>
            <person name="Holland P.W.H."/>
            <person name="King N."/>
            <person name="Lang F.B.F."/>
            <person name="Roger A.J."/>
            <person name="Ruiz-Trillo I."/>
            <person name="Lander E."/>
            <person name="Nusbaum C."/>
        </authorList>
    </citation>
    <scope>NUCLEOTIDE SEQUENCE [LARGE SCALE GENOMIC DNA]</scope>
    <source>
        <strain evidence="3 4">ATCC 50062</strain>
    </source>
</reference>
<feature type="transmembrane region" description="Helical" evidence="2">
    <location>
        <begin position="21"/>
        <end position="43"/>
    </location>
</feature>
<feature type="compositionally biased region" description="Acidic residues" evidence="1">
    <location>
        <begin position="288"/>
        <end position="299"/>
    </location>
</feature>
<dbReference type="RefSeq" id="XP_013759098.1">
    <property type="nucleotide sequence ID" value="XM_013903644.1"/>
</dbReference>
<evidence type="ECO:0000256" key="2">
    <source>
        <dbReference type="SAM" id="Phobius"/>
    </source>
</evidence>
<keyword evidence="2" id="KW-1133">Transmembrane helix</keyword>
<organism evidence="3 4">
    <name type="scientific">Thecamonas trahens ATCC 50062</name>
    <dbReference type="NCBI Taxonomy" id="461836"/>
    <lineage>
        <taxon>Eukaryota</taxon>
        <taxon>Apusozoa</taxon>
        <taxon>Apusomonadida</taxon>
        <taxon>Apusomonadidae</taxon>
        <taxon>Thecamonas</taxon>
    </lineage>
</organism>
<name>A0A0L0D7C6_THETB</name>
<sequence length="324" mass="34819">MLVIRRHGGNGVNDPGSCMSLMAKLAFAYLAFINLLVAILLIWTSVDVIYQVTSYRPTSCSVSEGWVRPYDSLSSPTYSVMLNVEYNVDARTVATSYTVEDLDKKEFERLCRVLWGCAPNDDGSPFELSTLAIVPLRTQAVHECWFDPNSVEAASIRPTYSTWNVFSFILFPINWILGIVFTAVLIRSIRQDCTQQRDRQQVLRRIVANHQERRAAALAALGDPRQRGGADGGEANSDGGEDAAAGDDAAGPSDAAADGGESTAATPTPRPDAAVERGELGRGGSGEGDTEPAADDVAMDDFSRSSFDSSDDGDDLVVAMAPAP</sequence>
<keyword evidence="2" id="KW-0472">Membrane</keyword>
<dbReference type="AlphaFoldDB" id="A0A0L0D7C6"/>
<keyword evidence="2" id="KW-0812">Transmembrane</keyword>
<proteinExistence type="predicted"/>
<dbReference type="Proteomes" id="UP000054408">
    <property type="component" value="Unassembled WGS sequence"/>
</dbReference>
<feature type="region of interest" description="Disordered" evidence="1">
    <location>
        <begin position="218"/>
        <end position="324"/>
    </location>
</feature>
<feature type="compositionally biased region" description="Low complexity" evidence="1">
    <location>
        <begin position="246"/>
        <end position="267"/>
    </location>
</feature>
<evidence type="ECO:0000313" key="4">
    <source>
        <dbReference type="Proteomes" id="UP000054408"/>
    </source>
</evidence>
<dbReference type="GeneID" id="25563865"/>
<accession>A0A0L0D7C6</accession>
<feature type="transmembrane region" description="Helical" evidence="2">
    <location>
        <begin position="165"/>
        <end position="186"/>
    </location>
</feature>
<dbReference type="EMBL" id="GL349449">
    <property type="protein sequence ID" value="KNC48085.1"/>
    <property type="molecule type" value="Genomic_DNA"/>
</dbReference>
<evidence type="ECO:0000313" key="3">
    <source>
        <dbReference type="EMBL" id="KNC48085.1"/>
    </source>
</evidence>
<evidence type="ECO:0000256" key="1">
    <source>
        <dbReference type="SAM" id="MobiDB-lite"/>
    </source>
</evidence>
<keyword evidence="4" id="KW-1185">Reference proteome</keyword>
<gene>
    <name evidence="3" type="ORF">AMSG_04315</name>
</gene>